<organism evidence="1 2">
    <name type="scientific">Hibiscus sabdariffa</name>
    <name type="common">roselle</name>
    <dbReference type="NCBI Taxonomy" id="183260"/>
    <lineage>
        <taxon>Eukaryota</taxon>
        <taxon>Viridiplantae</taxon>
        <taxon>Streptophyta</taxon>
        <taxon>Embryophyta</taxon>
        <taxon>Tracheophyta</taxon>
        <taxon>Spermatophyta</taxon>
        <taxon>Magnoliopsida</taxon>
        <taxon>eudicotyledons</taxon>
        <taxon>Gunneridae</taxon>
        <taxon>Pentapetalae</taxon>
        <taxon>rosids</taxon>
        <taxon>malvids</taxon>
        <taxon>Malvales</taxon>
        <taxon>Malvaceae</taxon>
        <taxon>Malvoideae</taxon>
        <taxon>Hibiscus</taxon>
    </lineage>
</organism>
<dbReference type="EMBL" id="JBBPBN010000069">
    <property type="protein sequence ID" value="KAK8985433.1"/>
    <property type="molecule type" value="Genomic_DNA"/>
</dbReference>
<protein>
    <submittedName>
        <fullName evidence="1">Uncharacterized protein</fullName>
    </submittedName>
</protein>
<dbReference type="Proteomes" id="UP001396334">
    <property type="component" value="Unassembled WGS sequence"/>
</dbReference>
<sequence>MQNKNAEEPIQRDGTIQDKSLEHSKLFNKCSSIYGKVESQNADSAVKNIGSEQVNGREFSNTKMDPSWTDVVGSLGDAEDHYFREGSEGDIEGVCDFFPEFKDFNRKKKGKKYGFMTTIQDRVLSENEKRKRDRTIRRAKKKNDFCKDCSEIEDRSLYDADLLVRRDILIREARNTLQLEKSLGVEIRGDEEEVIRELVQIELNEHKAIQQ</sequence>
<keyword evidence="2" id="KW-1185">Reference proteome</keyword>
<evidence type="ECO:0000313" key="1">
    <source>
        <dbReference type="EMBL" id="KAK8985433.1"/>
    </source>
</evidence>
<evidence type="ECO:0000313" key="2">
    <source>
        <dbReference type="Proteomes" id="UP001396334"/>
    </source>
</evidence>
<proteinExistence type="predicted"/>
<name>A0ABR2PAG7_9ROSI</name>
<comment type="caution">
    <text evidence="1">The sequence shown here is derived from an EMBL/GenBank/DDBJ whole genome shotgun (WGS) entry which is preliminary data.</text>
</comment>
<accession>A0ABR2PAG7</accession>
<reference evidence="1 2" key="1">
    <citation type="journal article" date="2024" name="G3 (Bethesda)">
        <title>Genome assembly of Hibiscus sabdariffa L. provides insights into metabolisms of medicinal natural products.</title>
        <authorList>
            <person name="Kim T."/>
        </authorList>
    </citation>
    <scope>NUCLEOTIDE SEQUENCE [LARGE SCALE GENOMIC DNA]</scope>
    <source>
        <strain evidence="1">TK-2024</strain>
        <tissue evidence="1">Old leaves</tissue>
    </source>
</reference>
<gene>
    <name evidence="1" type="ORF">V6N11_068689</name>
</gene>